<feature type="region of interest" description="Disordered" evidence="2">
    <location>
        <begin position="209"/>
        <end position="230"/>
    </location>
</feature>
<dbReference type="PROSITE" id="PS50174">
    <property type="entry name" value="G_PATCH"/>
    <property type="match status" value="1"/>
</dbReference>
<feature type="region of interest" description="Disordered" evidence="2">
    <location>
        <begin position="630"/>
        <end position="765"/>
    </location>
</feature>
<evidence type="ECO:0000256" key="2">
    <source>
        <dbReference type="SAM" id="MobiDB-lite"/>
    </source>
</evidence>
<dbReference type="Pfam" id="PF07713">
    <property type="entry name" value="DUF1604"/>
    <property type="match status" value="1"/>
</dbReference>
<dbReference type="PANTHER" id="PTHR13384">
    <property type="entry name" value="G PATCH DOMAIN-CONTAINING PROTEIN 1"/>
    <property type="match status" value="1"/>
</dbReference>
<dbReference type="InterPro" id="IPR000467">
    <property type="entry name" value="G_patch_dom"/>
</dbReference>
<dbReference type="Proteomes" id="UP000030665">
    <property type="component" value="Unassembled WGS sequence"/>
</dbReference>
<accession>A0A077ZJQ9</accession>
<dbReference type="PANTHER" id="PTHR13384:SF19">
    <property type="entry name" value="G PATCH DOMAIN-CONTAINING PROTEIN 1"/>
    <property type="match status" value="1"/>
</dbReference>
<reference evidence="4" key="2">
    <citation type="submission" date="2014-03" db="EMBL/GenBank/DDBJ databases">
        <title>The whipworm genome and dual-species transcriptomics of an intimate host-pathogen interaction.</title>
        <authorList>
            <person name="Foth B.J."/>
            <person name="Tsai I.J."/>
            <person name="Reid A.J."/>
            <person name="Bancroft A.J."/>
            <person name="Nichol S."/>
            <person name="Tracey A."/>
            <person name="Holroyd N."/>
            <person name="Cotton J.A."/>
            <person name="Stanley E.J."/>
            <person name="Zarowiecki M."/>
            <person name="Liu J.Z."/>
            <person name="Huckvale T."/>
            <person name="Cooper P.J."/>
            <person name="Grencis R.K."/>
            <person name="Berriman M."/>
        </authorList>
    </citation>
    <scope>NUCLEOTIDE SEQUENCE [LARGE SCALE GENOMIC DNA]</scope>
</reference>
<feature type="compositionally biased region" description="Basic residues" evidence="2">
    <location>
        <begin position="788"/>
        <end position="806"/>
    </location>
</feature>
<comment type="similarity">
    <text evidence="1">Belongs to the GPATCH1 family.</text>
</comment>
<dbReference type="AlphaFoldDB" id="A0A077ZJQ9"/>
<dbReference type="InterPro" id="IPR011666">
    <property type="entry name" value="DUF1604"/>
</dbReference>
<dbReference type="OrthoDB" id="20507at2759"/>
<dbReference type="STRING" id="36087.A0A077ZJQ9"/>
<feature type="domain" description="G-patch" evidence="3">
    <location>
        <begin position="190"/>
        <end position="210"/>
    </location>
</feature>
<proteinExistence type="inferred from homology"/>
<feature type="compositionally biased region" description="Acidic residues" evidence="2">
    <location>
        <begin position="668"/>
        <end position="678"/>
    </location>
</feature>
<feature type="region of interest" description="Disordered" evidence="2">
    <location>
        <begin position="779"/>
        <end position="821"/>
    </location>
</feature>
<dbReference type="GO" id="GO:0005634">
    <property type="term" value="C:nucleus"/>
    <property type="evidence" value="ECO:0007669"/>
    <property type="project" value="TreeGrafter"/>
</dbReference>
<organism evidence="4 5">
    <name type="scientific">Trichuris trichiura</name>
    <name type="common">Whipworm</name>
    <name type="synonym">Trichocephalus trichiurus</name>
    <dbReference type="NCBI Taxonomy" id="36087"/>
    <lineage>
        <taxon>Eukaryota</taxon>
        <taxon>Metazoa</taxon>
        <taxon>Ecdysozoa</taxon>
        <taxon>Nematoda</taxon>
        <taxon>Enoplea</taxon>
        <taxon>Dorylaimia</taxon>
        <taxon>Trichinellida</taxon>
        <taxon>Trichuridae</taxon>
        <taxon>Trichuris</taxon>
    </lineage>
</organism>
<reference evidence="4" key="1">
    <citation type="submission" date="2014-01" db="EMBL/GenBank/DDBJ databases">
        <authorList>
            <person name="Aslett M."/>
        </authorList>
    </citation>
    <scope>NUCLEOTIDE SEQUENCE</scope>
</reference>
<evidence type="ECO:0000313" key="4">
    <source>
        <dbReference type="EMBL" id="CDW58820.1"/>
    </source>
</evidence>
<protein>
    <submittedName>
        <fullName evidence="4">DUF1604 domain containing protein</fullName>
    </submittedName>
</protein>
<evidence type="ECO:0000259" key="3">
    <source>
        <dbReference type="PROSITE" id="PS50174"/>
    </source>
</evidence>
<dbReference type="GO" id="GO:0006397">
    <property type="term" value="P:mRNA processing"/>
    <property type="evidence" value="ECO:0007669"/>
    <property type="project" value="InterPro"/>
</dbReference>
<dbReference type="EMBL" id="HG806421">
    <property type="protein sequence ID" value="CDW58820.1"/>
    <property type="molecule type" value="Genomic_DNA"/>
</dbReference>
<dbReference type="GO" id="GO:0003723">
    <property type="term" value="F:RNA binding"/>
    <property type="evidence" value="ECO:0007669"/>
    <property type="project" value="TreeGrafter"/>
</dbReference>
<keyword evidence="5" id="KW-1185">Reference proteome</keyword>
<sequence length="821" mass="92424">MFVGIVLDIYVVMKASRYCLYGKSFEDIEESEGVGKKPLSIDQQIVTDEKGRRRFHGAFTGGFSAGYFNTVDTKEGGLFRLRLNLKFLPFETHRACSPQEVNVVNKRSNAQNNSWIARRAFPCLSYHLFECADFSEFGIAPREIKTTVRYTDDSGYGQFGKEEMRRRMVWDPSELLSEAQALADLIKPASQTFGINLLIRMGWRPGRGIGSKVDKRRPKQEKPASGGTKLYGCALPPELQEKYEDVRNPEEVQQVDVPVSLDDVGAFTFEVKGNQHGLGYKPLQPGGVLTEDVLLKYTGIPGVKSSRGISGQAFGVGAFEDDDPDLFQTDDLSKFDFTSDSRAISSGTPDALSDDFVLGVRKSVKRNEYPPPEIPHDYLPKAVASARESSVKGQRVARTADERRFAFSDGVSVFDLLSTADRERLLRIKKRTEAGEAPPVESIKKKERSPLPDKAHDFCAFPDDPSKQARFLRFIGYTKRGLAMLPNFQCSEFSIFVERTMPCPAELNDEEWRSECVEFASLLPADLRPSYEMAKRNSQPLVPASLGVVSRYFAEELSSKFTRGSGQSATTEDAQTDKEKAVGMKMFGALTRESWQWYPEKQLCKRFNVPDPYPESKLVGVPLLQKKTKPTFALEKRAHTVQPSRAPRRDAAPDRQPTPSTPTVDKQPEEEEEKEEIEQERPSADLFKAIFAASDSEAESEDEPPPPAELNEDIFSLLFPKTQQPNSPPKEQIVFPSPEQAVSRSPERSPTYGPPLPPDASELEQSAWLLLKSRYVLEKTKTMGEERKKKKHKKKHRKESHHSRRNSSKERKTSSHYRSSS</sequence>
<gene>
    <name evidence="4" type="ORF">TTRE_0000714501</name>
</gene>
<evidence type="ECO:0000256" key="1">
    <source>
        <dbReference type="ARBA" id="ARBA00008600"/>
    </source>
</evidence>
<name>A0A077ZJQ9_TRITR</name>
<evidence type="ECO:0000313" key="5">
    <source>
        <dbReference type="Proteomes" id="UP000030665"/>
    </source>
</evidence>